<evidence type="ECO:0000313" key="3">
    <source>
        <dbReference type="EMBL" id="KER22645.1"/>
    </source>
</evidence>
<dbReference type="AlphaFoldDB" id="A0A074ZHF5"/>
<protein>
    <recommendedName>
        <fullName evidence="2">EF-hand domain-containing protein</fullName>
    </recommendedName>
</protein>
<reference evidence="3 4" key="1">
    <citation type="submission" date="2013-11" db="EMBL/GenBank/DDBJ databases">
        <title>Opisthorchis viverrini - life in the bile duct.</title>
        <authorList>
            <person name="Young N.D."/>
            <person name="Nagarajan N."/>
            <person name="Lin S.J."/>
            <person name="Korhonen P.K."/>
            <person name="Jex A.R."/>
            <person name="Hall R.S."/>
            <person name="Safavi-Hemami H."/>
            <person name="Kaewkong W."/>
            <person name="Bertrand D."/>
            <person name="Gao S."/>
            <person name="Seet Q."/>
            <person name="Wongkham S."/>
            <person name="Teh B.T."/>
            <person name="Wongkham C."/>
            <person name="Intapan P.M."/>
            <person name="Maleewong W."/>
            <person name="Yang X."/>
            <person name="Hu M."/>
            <person name="Wang Z."/>
            <person name="Hofmann A."/>
            <person name="Sternberg P.W."/>
            <person name="Tan P."/>
            <person name="Wang J."/>
            <person name="Gasser R.B."/>
        </authorList>
    </citation>
    <scope>NUCLEOTIDE SEQUENCE [LARGE SCALE GENOMIC DNA]</scope>
</reference>
<dbReference type="KEGG" id="ovi:T265_09307"/>
<evidence type="ECO:0000259" key="2">
    <source>
        <dbReference type="PROSITE" id="PS50222"/>
    </source>
</evidence>
<dbReference type="Pfam" id="PF13499">
    <property type="entry name" value="EF-hand_7"/>
    <property type="match status" value="1"/>
</dbReference>
<organism evidence="3 4">
    <name type="scientific">Opisthorchis viverrini</name>
    <name type="common">Southeast Asian liver fluke</name>
    <dbReference type="NCBI Taxonomy" id="6198"/>
    <lineage>
        <taxon>Eukaryota</taxon>
        <taxon>Metazoa</taxon>
        <taxon>Spiralia</taxon>
        <taxon>Lophotrochozoa</taxon>
        <taxon>Platyhelminthes</taxon>
        <taxon>Trematoda</taxon>
        <taxon>Digenea</taxon>
        <taxon>Opisthorchiida</taxon>
        <taxon>Opisthorchiata</taxon>
        <taxon>Opisthorchiidae</taxon>
        <taxon>Opisthorchis</taxon>
    </lineage>
</organism>
<dbReference type="RefSeq" id="XP_009173600.1">
    <property type="nucleotide sequence ID" value="XM_009175336.1"/>
</dbReference>
<evidence type="ECO:0000256" key="1">
    <source>
        <dbReference type="ARBA" id="ARBA00022837"/>
    </source>
</evidence>
<dbReference type="InterPro" id="IPR002048">
    <property type="entry name" value="EF_hand_dom"/>
</dbReference>
<dbReference type="GO" id="GO:0043005">
    <property type="term" value="C:neuron projection"/>
    <property type="evidence" value="ECO:0007669"/>
    <property type="project" value="TreeGrafter"/>
</dbReference>
<dbReference type="GO" id="GO:0045202">
    <property type="term" value="C:synapse"/>
    <property type="evidence" value="ECO:0007669"/>
    <property type="project" value="TreeGrafter"/>
</dbReference>
<dbReference type="GO" id="GO:0005829">
    <property type="term" value="C:cytosol"/>
    <property type="evidence" value="ECO:0007669"/>
    <property type="project" value="TreeGrafter"/>
</dbReference>
<gene>
    <name evidence="3" type="ORF">T265_09307</name>
</gene>
<dbReference type="PROSITE" id="PS50222">
    <property type="entry name" value="EF_HAND_2"/>
    <property type="match status" value="2"/>
</dbReference>
<dbReference type="OrthoDB" id="26525at2759"/>
<dbReference type="SMART" id="SM00054">
    <property type="entry name" value="EFh"/>
    <property type="match status" value="2"/>
</dbReference>
<dbReference type="STRING" id="6198.A0A074ZHF5"/>
<sequence>MDEFMAFRDEEIEEIFRQIDKNKNGKIDKRELQAFFKKHDKKFTAKQVTDYIKNLAYIKDLLKTADKNKDNKLSREEMREFIETLTCPKLKAKCQEFLEKQTEEVDLEELASWLCR</sequence>
<dbReference type="Proteomes" id="UP000054324">
    <property type="component" value="Unassembled WGS sequence"/>
</dbReference>
<keyword evidence="4" id="KW-1185">Reference proteome</keyword>
<dbReference type="InterPro" id="IPR051001">
    <property type="entry name" value="Calbindin_Ca-bind"/>
</dbReference>
<dbReference type="SUPFAM" id="SSF47473">
    <property type="entry name" value="EF-hand"/>
    <property type="match status" value="1"/>
</dbReference>
<dbReference type="InterPro" id="IPR018247">
    <property type="entry name" value="EF_Hand_1_Ca_BS"/>
</dbReference>
<keyword evidence="1" id="KW-0106">Calcium</keyword>
<proteinExistence type="predicted"/>
<dbReference type="GO" id="GO:0051480">
    <property type="term" value="P:regulation of cytosolic calcium ion concentration"/>
    <property type="evidence" value="ECO:0007669"/>
    <property type="project" value="TreeGrafter"/>
</dbReference>
<dbReference type="CDD" id="cd00051">
    <property type="entry name" value="EFh"/>
    <property type="match status" value="1"/>
</dbReference>
<evidence type="ECO:0000313" key="4">
    <source>
        <dbReference type="Proteomes" id="UP000054324"/>
    </source>
</evidence>
<feature type="domain" description="EF-hand" evidence="2">
    <location>
        <begin position="7"/>
        <end position="42"/>
    </location>
</feature>
<dbReference type="GO" id="GO:0005509">
    <property type="term" value="F:calcium ion binding"/>
    <property type="evidence" value="ECO:0007669"/>
    <property type="project" value="InterPro"/>
</dbReference>
<dbReference type="EMBL" id="KL596887">
    <property type="protein sequence ID" value="KER22645.1"/>
    <property type="molecule type" value="Genomic_DNA"/>
</dbReference>
<dbReference type="GO" id="GO:0005634">
    <property type="term" value="C:nucleus"/>
    <property type="evidence" value="ECO:0007669"/>
    <property type="project" value="TreeGrafter"/>
</dbReference>
<dbReference type="PANTHER" id="PTHR19972">
    <property type="entry name" value="CALBINDIN"/>
    <property type="match status" value="1"/>
</dbReference>
<dbReference type="Gene3D" id="1.10.238.10">
    <property type="entry name" value="EF-hand"/>
    <property type="match status" value="2"/>
</dbReference>
<dbReference type="CTD" id="20323480"/>
<dbReference type="PROSITE" id="PS00018">
    <property type="entry name" value="EF_HAND_1"/>
    <property type="match status" value="2"/>
</dbReference>
<dbReference type="InterPro" id="IPR011992">
    <property type="entry name" value="EF-hand-dom_pair"/>
</dbReference>
<dbReference type="GeneID" id="20323480"/>
<dbReference type="PANTHER" id="PTHR19972:SF10">
    <property type="entry name" value="CALBINDIN-32"/>
    <property type="match status" value="1"/>
</dbReference>
<name>A0A074ZHF5_OPIVI</name>
<feature type="domain" description="EF-hand" evidence="2">
    <location>
        <begin position="53"/>
        <end position="88"/>
    </location>
</feature>
<accession>A0A074ZHF5</accession>